<dbReference type="Gene3D" id="1.10.287.130">
    <property type="match status" value="1"/>
</dbReference>
<evidence type="ECO:0000313" key="4">
    <source>
        <dbReference type="Proteomes" id="UP000602745"/>
    </source>
</evidence>
<accession>A0A8J2VWK0</accession>
<protein>
    <submittedName>
        <fullName evidence="3">Histidine phosphotransferase</fullName>
    </submittedName>
</protein>
<dbReference type="InterPro" id="IPR018762">
    <property type="entry name" value="ChpT_C"/>
</dbReference>
<evidence type="ECO:0000259" key="2">
    <source>
        <dbReference type="Pfam" id="PF10090"/>
    </source>
</evidence>
<comment type="caution">
    <text evidence="3">The sequence shown here is derived from an EMBL/GenBank/DDBJ whole genome shotgun (WGS) entry which is preliminary data.</text>
</comment>
<reference evidence="3" key="1">
    <citation type="journal article" date="2014" name="Int. J. Syst. Evol. Microbiol.">
        <title>Complete genome sequence of Corynebacterium casei LMG S-19264T (=DSM 44701T), isolated from a smear-ripened cheese.</title>
        <authorList>
            <consortium name="US DOE Joint Genome Institute (JGI-PGF)"/>
            <person name="Walter F."/>
            <person name="Albersmeier A."/>
            <person name="Kalinowski J."/>
            <person name="Ruckert C."/>
        </authorList>
    </citation>
    <scope>NUCLEOTIDE SEQUENCE</scope>
    <source>
        <strain evidence="3">CCM 7684</strain>
    </source>
</reference>
<evidence type="ECO:0000256" key="1">
    <source>
        <dbReference type="SAM" id="MobiDB-lite"/>
    </source>
</evidence>
<evidence type="ECO:0000313" key="3">
    <source>
        <dbReference type="EMBL" id="GGE39508.1"/>
    </source>
</evidence>
<gene>
    <name evidence="3" type="ORF">GCM10007276_16060</name>
</gene>
<feature type="domain" description="Histidine phosphotransferase ChpT C-terminal" evidence="2">
    <location>
        <begin position="83"/>
        <end position="206"/>
    </location>
</feature>
<feature type="region of interest" description="Disordered" evidence="1">
    <location>
        <begin position="206"/>
        <end position="232"/>
    </location>
</feature>
<keyword evidence="4" id="KW-1185">Reference proteome</keyword>
<reference evidence="3" key="2">
    <citation type="submission" date="2020-09" db="EMBL/GenBank/DDBJ databases">
        <authorList>
            <person name="Sun Q."/>
            <person name="Sedlacek I."/>
        </authorList>
    </citation>
    <scope>NUCLEOTIDE SEQUENCE</scope>
    <source>
        <strain evidence="3">CCM 7684</strain>
    </source>
</reference>
<dbReference type="Proteomes" id="UP000602745">
    <property type="component" value="Unassembled WGS sequence"/>
</dbReference>
<dbReference type="EMBL" id="BMCP01000002">
    <property type="protein sequence ID" value="GGE39508.1"/>
    <property type="molecule type" value="Genomic_DNA"/>
</dbReference>
<dbReference type="InterPro" id="IPR036890">
    <property type="entry name" value="HATPase_C_sf"/>
</dbReference>
<dbReference type="Gene3D" id="3.30.565.10">
    <property type="entry name" value="Histidine kinase-like ATPase, C-terminal domain"/>
    <property type="match status" value="1"/>
</dbReference>
<dbReference type="AlphaFoldDB" id="A0A8J2VWK0"/>
<sequence length="232" mass="24307">MTAVTLDSLDLAALLASRICHDVISPVGAIVNGLEVLEEEKDEQMRVFALDLVKKSSKQASARLQFARIAFGAAGSAGASIDTGDAENVARAFLADSKAELSWTGPRALLPKNRVKLLLNLIVIASTTIPRGGKIDVTLEGSGFDPDMTFRIVTTGISSRIPAGLEDLLDGKAPEHGIDAHVIQPYYTGLVGRAARMDVSLEAREDGVTLTATPQPAEAQPESGVTEGTAGS</sequence>
<dbReference type="NCBIfam" id="NF046018">
    <property type="entry name" value="HisPtaseChptBrucRhz"/>
    <property type="match status" value="1"/>
</dbReference>
<organism evidence="3 4">
    <name type="scientific">Agaricicola taiwanensis</name>
    <dbReference type="NCBI Taxonomy" id="591372"/>
    <lineage>
        <taxon>Bacteria</taxon>
        <taxon>Pseudomonadati</taxon>
        <taxon>Pseudomonadota</taxon>
        <taxon>Alphaproteobacteria</taxon>
        <taxon>Rhodobacterales</taxon>
        <taxon>Paracoccaceae</taxon>
        <taxon>Agaricicola</taxon>
    </lineage>
</organism>
<proteinExistence type="predicted"/>
<name>A0A8J2VWK0_9RHOB</name>
<dbReference type="Pfam" id="PF10090">
    <property type="entry name" value="HPTransfase"/>
    <property type="match status" value="1"/>
</dbReference>
<dbReference type="RefSeq" id="WP_188409244.1">
    <property type="nucleotide sequence ID" value="NZ_BMCP01000002.1"/>
</dbReference>